<comment type="caution">
    <text evidence="2">The sequence shown here is derived from an EMBL/GenBank/DDBJ whole genome shotgun (WGS) entry which is preliminary data.</text>
</comment>
<dbReference type="SUPFAM" id="SSF52317">
    <property type="entry name" value="Class I glutamine amidotransferase-like"/>
    <property type="match status" value="1"/>
</dbReference>
<dbReference type="GO" id="GO:0008233">
    <property type="term" value="F:peptidase activity"/>
    <property type="evidence" value="ECO:0007669"/>
    <property type="project" value="UniProtKB-KW"/>
</dbReference>
<dbReference type="AlphaFoldDB" id="A0A1Q6FCK2"/>
<dbReference type="InterPro" id="IPR002818">
    <property type="entry name" value="DJ-1/PfpI"/>
</dbReference>
<dbReference type="PANTHER" id="PTHR48094:SF12">
    <property type="entry name" value="PARKINSON DISEASE PROTEIN 7 HOMOLOG"/>
    <property type="match status" value="1"/>
</dbReference>
<accession>A0A1Q6FCK2</accession>
<dbReference type="PANTHER" id="PTHR48094">
    <property type="entry name" value="PROTEIN/NUCLEIC ACID DEGLYCASE DJ-1-RELATED"/>
    <property type="match status" value="1"/>
</dbReference>
<feature type="domain" description="DJ-1/PfpI" evidence="1">
    <location>
        <begin position="3"/>
        <end position="168"/>
    </location>
</feature>
<dbReference type="STRING" id="28117.BHV66_00555"/>
<dbReference type="Pfam" id="PF01965">
    <property type="entry name" value="DJ-1_PfpI"/>
    <property type="match status" value="1"/>
</dbReference>
<organism evidence="2 3">
    <name type="scientific">Alistipes putredinis</name>
    <dbReference type="NCBI Taxonomy" id="28117"/>
    <lineage>
        <taxon>Bacteria</taxon>
        <taxon>Pseudomonadati</taxon>
        <taxon>Bacteroidota</taxon>
        <taxon>Bacteroidia</taxon>
        <taxon>Bacteroidales</taxon>
        <taxon>Rikenellaceae</taxon>
        <taxon>Alistipes</taxon>
    </lineage>
</organism>
<evidence type="ECO:0000313" key="3">
    <source>
        <dbReference type="Proteomes" id="UP000187417"/>
    </source>
</evidence>
<proteinExistence type="predicted"/>
<dbReference type="EMBL" id="MNQH01000001">
    <property type="protein sequence ID" value="OKY96597.1"/>
    <property type="molecule type" value="Genomic_DNA"/>
</dbReference>
<evidence type="ECO:0000313" key="2">
    <source>
        <dbReference type="EMBL" id="OKY96597.1"/>
    </source>
</evidence>
<dbReference type="InterPro" id="IPR050325">
    <property type="entry name" value="Prot/Nucl_acid_deglycase"/>
</dbReference>
<dbReference type="Proteomes" id="UP000187417">
    <property type="component" value="Unassembled WGS sequence"/>
</dbReference>
<dbReference type="InterPro" id="IPR029062">
    <property type="entry name" value="Class_I_gatase-like"/>
</dbReference>
<dbReference type="RefSeq" id="WP_022460317.1">
    <property type="nucleotide sequence ID" value="NZ_BAAFLA010000005.1"/>
</dbReference>
<keyword evidence="2" id="KW-0645">Protease</keyword>
<protein>
    <submittedName>
        <fullName evidence="2">Protease</fullName>
    </submittedName>
</protein>
<reference evidence="2 3" key="1">
    <citation type="journal article" date="2016" name="Nat. Biotechnol.">
        <title>Measurement of bacterial replication rates in microbial communities.</title>
        <authorList>
            <person name="Brown C.T."/>
            <person name="Olm M.R."/>
            <person name="Thomas B.C."/>
            <person name="Banfield J.F."/>
        </authorList>
    </citation>
    <scope>NUCLEOTIDE SEQUENCE [LARGE SCALE GENOMIC DNA]</scope>
    <source>
        <strain evidence="2">CAG:67_53_122</strain>
    </source>
</reference>
<evidence type="ECO:0000259" key="1">
    <source>
        <dbReference type="Pfam" id="PF01965"/>
    </source>
</evidence>
<dbReference type="Gene3D" id="3.40.50.880">
    <property type="match status" value="1"/>
</dbReference>
<name>A0A1Q6FCK2_9BACT</name>
<dbReference type="CDD" id="cd01653">
    <property type="entry name" value="GATase1"/>
    <property type="match status" value="1"/>
</dbReference>
<dbReference type="GO" id="GO:0006508">
    <property type="term" value="P:proteolysis"/>
    <property type="evidence" value="ECO:0007669"/>
    <property type="project" value="UniProtKB-KW"/>
</dbReference>
<sequence length="175" mass="19006">MAKKVAVLVVNPVNGSGLFQYLETFFENGIPFRTFAVADTTNVKTNSGLRLQTDDVITSLKGHEHEYDALVFACGDAMPKFAENADKPYNVDMLSVIKNFAAQGKTIAGHCAAALLFDNLGIAQGRRVALHPFLKPVVKSCIGTDEKAVIDGIFYTAQNENTISCLLPELLKVLK</sequence>
<gene>
    <name evidence="2" type="ORF">BHV66_00555</name>
</gene>
<keyword evidence="2" id="KW-0378">Hydrolase</keyword>
<dbReference type="GO" id="GO:0005737">
    <property type="term" value="C:cytoplasm"/>
    <property type="evidence" value="ECO:0007669"/>
    <property type="project" value="TreeGrafter"/>
</dbReference>